<dbReference type="InterPro" id="IPR000835">
    <property type="entry name" value="HTH_MarR-typ"/>
</dbReference>
<keyword evidence="3" id="KW-0804">Transcription</keyword>
<dbReference type="GO" id="GO:0003700">
    <property type="term" value="F:DNA-binding transcription factor activity"/>
    <property type="evidence" value="ECO:0007669"/>
    <property type="project" value="InterPro"/>
</dbReference>
<dbReference type="InterPro" id="IPR036388">
    <property type="entry name" value="WH-like_DNA-bd_sf"/>
</dbReference>
<dbReference type="GO" id="GO:0003677">
    <property type="term" value="F:DNA binding"/>
    <property type="evidence" value="ECO:0007669"/>
    <property type="project" value="UniProtKB-KW"/>
</dbReference>
<dbReference type="PANTHER" id="PTHR42756:SF1">
    <property type="entry name" value="TRANSCRIPTIONAL REPRESSOR OF EMRAB OPERON"/>
    <property type="match status" value="1"/>
</dbReference>
<proteinExistence type="predicted"/>
<name>A0A7K1J7V1_9BIFI</name>
<dbReference type="Gene3D" id="1.10.10.10">
    <property type="entry name" value="Winged helix-like DNA-binding domain superfamily/Winged helix DNA-binding domain"/>
    <property type="match status" value="1"/>
</dbReference>
<dbReference type="InterPro" id="IPR036390">
    <property type="entry name" value="WH_DNA-bd_sf"/>
</dbReference>
<protein>
    <submittedName>
        <fullName evidence="6">MarR family transcriptional regulator</fullName>
    </submittedName>
</protein>
<dbReference type="PROSITE" id="PS50995">
    <property type="entry name" value="HTH_MARR_2"/>
    <property type="match status" value="1"/>
</dbReference>
<dbReference type="AlphaFoldDB" id="A0A7K1J7V1"/>
<feature type="region of interest" description="Disordered" evidence="4">
    <location>
        <begin position="156"/>
        <end position="204"/>
    </location>
</feature>
<evidence type="ECO:0000259" key="5">
    <source>
        <dbReference type="PROSITE" id="PS50995"/>
    </source>
</evidence>
<keyword evidence="1" id="KW-0805">Transcription regulation</keyword>
<feature type="compositionally biased region" description="Basic and acidic residues" evidence="4">
    <location>
        <begin position="195"/>
        <end position="204"/>
    </location>
</feature>
<dbReference type="EMBL" id="WNLP01000013">
    <property type="protein sequence ID" value="MUH60520.1"/>
    <property type="molecule type" value="Genomic_DNA"/>
</dbReference>
<evidence type="ECO:0000256" key="4">
    <source>
        <dbReference type="SAM" id="MobiDB-lite"/>
    </source>
</evidence>
<gene>
    <name evidence="6" type="ORF">GSD1FS_1895</name>
</gene>
<dbReference type="SMART" id="SM00347">
    <property type="entry name" value="HTH_MARR"/>
    <property type="match status" value="1"/>
</dbReference>
<evidence type="ECO:0000256" key="3">
    <source>
        <dbReference type="ARBA" id="ARBA00023163"/>
    </source>
</evidence>
<reference evidence="6 7" key="1">
    <citation type="submission" date="2019-09" db="EMBL/GenBank/DDBJ databases">
        <title>Bifidobacterium canis sp. nov., isolated from the digestive tract of German Shepherd dog puppy.</title>
        <authorList>
            <person name="Bunesova V."/>
        </authorList>
    </citation>
    <scope>NUCLEOTIDE SEQUENCE [LARGE SCALE GENOMIC DNA]</scope>
    <source>
        <strain evidence="6 7">GSD1FS</strain>
    </source>
</reference>
<evidence type="ECO:0000313" key="6">
    <source>
        <dbReference type="EMBL" id="MUH60520.1"/>
    </source>
</evidence>
<dbReference type="Proteomes" id="UP000487882">
    <property type="component" value="Unassembled WGS sequence"/>
</dbReference>
<keyword evidence="7" id="KW-1185">Reference proteome</keyword>
<evidence type="ECO:0000256" key="1">
    <source>
        <dbReference type="ARBA" id="ARBA00023015"/>
    </source>
</evidence>
<feature type="compositionally biased region" description="Basic and acidic residues" evidence="4">
    <location>
        <begin position="156"/>
        <end position="166"/>
    </location>
</feature>
<dbReference type="SUPFAM" id="SSF46785">
    <property type="entry name" value="Winged helix' DNA-binding domain"/>
    <property type="match status" value="1"/>
</dbReference>
<evidence type="ECO:0000256" key="2">
    <source>
        <dbReference type="ARBA" id="ARBA00023125"/>
    </source>
</evidence>
<dbReference type="PRINTS" id="PR00598">
    <property type="entry name" value="HTHMARR"/>
</dbReference>
<keyword evidence="2" id="KW-0238">DNA-binding</keyword>
<dbReference type="RefSeq" id="WP_155589314.1">
    <property type="nucleotide sequence ID" value="NZ_WNLP01000013.1"/>
</dbReference>
<feature type="domain" description="HTH marR-type" evidence="5">
    <location>
        <begin position="1"/>
        <end position="144"/>
    </location>
</feature>
<dbReference type="PANTHER" id="PTHR42756">
    <property type="entry name" value="TRANSCRIPTIONAL REGULATOR, MARR"/>
    <property type="match status" value="1"/>
</dbReference>
<dbReference type="Pfam" id="PF12802">
    <property type="entry name" value="MarR_2"/>
    <property type="match status" value="1"/>
</dbReference>
<comment type="caution">
    <text evidence="6">The sequence shown here is derived from an EMBL/GenBank/DDBJ whole genome shotgun (WGS) entry which is preliminary data.</text>
</comment>
<accession>A0A7K1J7V1</accession>
<sequence>MDDLEHSEYLRPSLEIRAVHNLISRYWNVVAPPNSMMSGVNMSIILFLYEHRDEDVFQYDIEQELSITRSTASRVISLMEKKGYVERSSVPWDARVRKITLTGKASAIAEEVRNTADRLERTLFDGFTRDEQLWMMRAFERMQRNLLSTGLVGTGKELEDSLREPPDGSQACDSEERTASNADEITTDTTNTSNRRNEKGDALR</sequence>
<evidence type="ECO:0000313" key="7">
    <source>
        <dbReference type="Proteomes" id="UP000487882"/>
    </source>
</evidence>
<organism evidence="6 7">
    <name type="scientific">Bifidobacterium canis</name>
    <dbReference type="NCBI Taxonomy" id="2610880"/>
    <lineage>
        <taxon>Bacteria</taxon>
        <taxon>Bacillati</taxon>
        <taxon>Actinomycetota</taxon>
        <taxon>Actinomycetes</taxon>
        <taxon>Bifidobacteriales</taxon>
        <taxon>Bifidobacteriaceae</taxon>
        <taxon>Bifidobacterium</taxon>
    </lineage>
</organism>